<feature type="compositionally biased region" description="Acidic residues" evidence="1">
    <location>
        <begin position="86"/>
        <end position="97"/>
    </location>
</feature>
<feature type="region of interest" description="Disordered" evidence="1">
    <location>
        <begin position="374"/>
        <end position="411"/>
    </location>
</feature>
<keyword evidence="3" id="KW-1185">Reference proteome</keyword>
<dbReference type="EMBL" id="CAUYUJ010018091">
    <property type="protein sequence ID" value="CAK0880570.1"/>
    <property type="molecule type" value="Genomic_DNA"/>
</dbReference>
<feature type="region of interest" description="Disordered" evidence="1">
    <location>
        <begin position="71"/>
        <end position="111"/>
    </location>
</feature>
<accession>A0ABN9W3J1</accession>
<reference evidence="2" key="1">
    <citation type="submission" date="2023-10" db="EMBL/GenBank/DDBJ databases">
        <authorList>
            <person name="Chen Y."/>
            <person name="Shah S."/>
            <person name="Dougan E. K."/>
            <person name="Thang M."/>
            <person name="Chan C."/>
        </authorList>
    </citation>
    <scope>NUCLEOTIDE SEQUENCE [LARGE SCALE GENOMIC DNA]</scope>
</reference>
<feature type="compositionally biased region" description="Low complexity" evidence="1">
    <location>
        <begin position="173"/>
        <end position="182"/>
    </location>
</feature>
<evidence type="ECO:0000313" key="3">
    <source>
        <dbReference type="Proteomes" id="UP001189429"/>
    </source>
</evidence>
<feature type="compositionally biased region" description="Basic and acidic residues" evidence="1">
    <location>
        <begin position="98"/>
        <end position="111"/>
    </location>
</feature>
<sequence>MFSITGGVARVGAGGAARLDLQFAEQIIGRTQTGDIQLHAPREPLTKHELNVGIANAQRAWERLRGALRRRKLERRGPQPSLGGESSDDPDPNNDADQEQKEDQPSEHNLQDELKLENQLLRKENDQLEEDALRRRQANKRLKLELSKAADAPNGSWAAAAAQQDRENTRLRAPSPSAPAAAFKLCPKPKRGKVRVQGKRGKEKGTVSYVRTMNGTEKTRKERNAWLRNVDSFNTGNESELVDLLIKDGPPLDWPELTCPFCGKGTLGKRYAREWEGCPGRARRCNDGRNCGKQQTSSLRDKCRVMFGIPTGMTTAQIHQHCGTNSKTIETMTRNLDLDREQRVEKYEKDTVYGNKKTRVDVEADAPVFAPAVTEDKEMKSGNSGQATESDRTKKMAPGQGAIKNTDWGPFPLDRLKDRKAPGMFHDSAVHCKKRAKRGGKWARAKPVHSKIAKHNLPSGTALKVKAGTQIIDRAWKHVKHHIGPRTL</sequence>
<evidence type="ECO:0000256" key="1">
    <source>
        <dbReference type="SAM" id="MobiDB-lite"/>
    </source>
</evidence>
<feature type="region of interest" description="Disordered" evidence="1">
    <location>
        <begin position="152"/>
        <end position="183"/>
    </location>
</feature>
<dbReference type="Proteomes" id="UP001189429">
    <property type="component" value="Unassembled WGS sequence"/>
</dbReference>
<name>A0ABN9W3J1_9DINO</name>
<comment type="caution">
    <text evidence="2">The sequence shown here is derived from an EMBL/GenBank/DDBJ whole genome shotgun (WGS) entry which is preliminary data.</text>
</comment>
<evidence type="ECO:0000313" key="2">
    <source>
        <dbReference type="EMBL" id="CAK0880570.1"/>
    </source>
</evidence>
<gene>
    <name evidence="2" type="ORF">PCOR1329_LOCUS63670</name>
</gene>
<protein>
    <submittedName>
        <fullName evidence="2">Uncharacterized protein</fullName>
    </submittedName>
</protein>
<proteinExistence type="predicted"/>
<organism evidence="2 3">
    <name type="scientific">Prorocentrum cordatum</name>
    <dbReference type="NCBI Taxonomy" id="2364126"/>
    <lineage>
        <taxon>Eukaryota</taxon>
        <taxon>Sar</taxon>
        <taxon>Alveolata</taxon>
        <taxon>Dinophyceae</taxon>
        <taxon>Prorocentrales</taxon>
        <taxon>Prorocentraceae</taxon>
        <taxon>Prorocentrum</taxon>
    </lineage>
</organism>